<keyword evidence="6 8" id="KW-1133">Transmembrane helix</keyword>
<evidence type="ECO:0000313" key="10">
    <source>
        <dbReference type="Proteomes" id="UP000249516"/>
    </source>
</evidence>
<keyword evidence="5 8" id="KW-0812">Transmembrane</keyword>
<name>A0A495AAU2_9MICC</name>
<evidence type="ECO:0000256" key="1">
    <source>
        <dbReference type="ARBA" id="ARBA00004651"/>
    </source>
</evidence>
<evidence type="ECO:0000256" key="2">
    <source>
        <dbReference type="ARBA" id="ARBA00010110"/>
    </source>
</evidence>
<dbReference type="OrthoDB" id="3254016at2"/>
<evidence type="ECO:0000256" key="6">
    <source>
        <dbReference type="ARBA" id="ARBA00022989"/>
    </source>
</evidence>
<keyword evidence="7 8" id="KW-0472">Membrane</keyword>
<dbReference type="GO" id="GO:0015105">
    <property type="term" value="F:arsenite transmembrane transporter activity"/>
    <property type="evidence" value="ECO:0007669"/>
    <property type="project" value="TreeGrafter"/>
</dbReference>
<feature type="transmembrane region" description="Helical" evidence="8">
    <location>
        <begin position="234"/>
        <end position="254"/>
    </location>
</feature>
<feature type="transmembrane region" description="Helical" evidence="8">
    <location>
        <begin position="67"/>
        <end position="87"/>
    </location>
</feature>
<keyword evidence="4" id="KW-1003">Cell membrane</keyword>
<reference evidence="9 10" key="1">
    <citation type="submission" date="2018-10" db="EMBL/GenBank/DDBJ databases">
        <title>Kocuria tytouropygialis sp. nov., isolated from the uropygial gland of an American barn owl (Tyto furcata).</title>
        <authorList>
            <person name="Braun M.S."/>
            <person name="Wang E."/>
            <person name="Zimmermann S."/>
            <person name="Wagner H."/>
            <person name="Wink M."/>
        </authorList>
    </citation>
    <scope>NUCLEOTIDE SEQUENCE [LARGE SCALE GENOMIC DNA]</scope>
    <source>
        <strain evidence="9 10">442</strain>
    </source>
</reference>
<feature type="transmembrane region" description="Helical" evidence="8">
    <location>
        <begin position="126"/>
        <end position="145"/>
    </location>
</feature>
<evidence type="ECO:0000256" key="5">
    <source>
        <dbReference type="ARBA" id="ARBA00022692"/>
    </source>
</evidence>
<dbReference type="Pfam" id="PF01758">
    <property type="entry name" value="SBF"/>
    <property type="match status" value="1"/>
</dbReference>
<keyword evidence="10" id="KW-1185">Reference proteome</keyword>
<dbReference type="InterPro" id="IPR004706">
    <property type="entry name" value="Arsenical-R_Acr3"/>
</dbReference>
<dbReference type="GO" id="GO:0005886">
    <property type="term" value="C:plasma membrane"/>
    <property type="evidence" value="ECO:0007669"/>
    <property type="project" value="UniProtKB-SubCell"/>
</dbReference>
<dbReference type="EMBL" id="PNJG02000001">
    <property type="protein sequence ID" value="RKQ36514.1"/>
    <property type="molecule type" value="Genomic_DNA"/>
</dbReference>
<sequence>MSEFLQRFQVHLYLAAIALGAAAGWLVPPLGEAVEPAVTPVLALLLYATFLGIPLRRLGRAFRAPRFLAGVLLLNFVAVPLVVLALVHGTGLQGPLLTGALLVLLAPCVDYVIVFTGLAGGAADRLLATTPFLMLAQILALPVLLRWFPQADAAGALPWSRFTGALVLVVLAPLLAAAVTQWATSRGPLGRAWERRVAAAMVPLMMLTLGTVVASQTARIGSRVAELLPLVPLYLGFAAVMTVLGWAAGLVVGLGGRERRAVLFTGVTRNSLVVLPLALAVPGTSGAEPLAVVTQTLVELLVMVVLVWLVPRLVPVPEG</sequence>
<dbReference type="InterPro" id="IPR002657">
    <property type="entry name" value="BilAc:Na_symport/Acr3"/>
</dbReference>
<comment type="caution">
    <text evidence="9">The sequence shown here is derived from an EMBL/GenBank/DDBJ whole genome shotgun (WGS) entry which is preliminary data.</text>
</comment>
<evidence type="ECO:0000256" key="7">
    <source>
        <dbReference type="ARBA" id="ARBA00023136"/>
    </source>
</evidence>
<dbReference type="PANTHER" id="PTHR43057:SF1">
    <property type="entry name" value="ARSENICAL-RESISTANCE PROTEIN 3"/>
    <property type="match status" value="1"/>
</dbReference>
<evidence type="ECO:0000256" key="4">
    <source>
        <dbReference type="ARBA" id="ARBA00022475"/>
    </source>
</evidence>
<comment type="similarity">
    <text evidence="2">Belongs to the arsenical resistance-3 (ACR3) (TC 2.A.59) family.</text>
</comment>
<feature type="transmembrane region" description="Helical" evidence="8">
    <location>
        <begin position="37"/>
        <end position="55"/>
    </location>
</feature>
<comment type="subcellular location">
    <subcellularLocation>
        <location evidence="1">Cell membrane</location>
        <topology evidence="1">Multi-pass membrane protein</topology>
    </subcellularLocation>
</comment>
<evidence type="ECO:0000256" key="8">
    <source>
        <dbReference type="SAM" id="Phobius"/>
    </source>
</evidence>
<protein>
    <submittedName>
        <fullName evidence="9">Arsenic resistance protein</fullName>
    </submittedName>
</protein>
<keyword evidence="3" id="KW-0813">Transport</keyword>
<proteinExistence type="inferred from homology"/>
<feature type="transmembrane region" description="Helical" evidence="8">
    <location>
        <begin position="12"/>
        <end position="31"/>
    </location>
</feature>
<accession>A0A495AAU2</accession>
<dbReference type="InterPro" id="IPR038770">
    <property type="entry name" value="Na+/solute_symporter_sf"/>
</dbReference>
<feature type="transmembrane region" description="Helical" evidence="8">
    <location>
        <begin position="197"/>
        <end position="214"/>
    </location>
</feature>
<dbReference type="GO" id="GO:0015297">
    <property type="term" value="F:antiporter activity"/>
    <property type="evidence" value="ECO:0007669"/>
    <property type="project" value="InterPro"/>
</dbReference>
<dbReference type="GO" id="GO:0015104">
    <property type="term" value="F:antimonite transmembrane transporter activity"/>
    <property type="evidence" value="ECO:0007669"/>
    <property type="project" value="TreeGrafter"/>
</dbReference>
<dbReference type="Gene3D" id="1.20.1530.20">
    <property type="match status" value="1"/>
</dbReference>
<feature type="transmembrane region" description="Helical" evidence="8">
    <location>
        <begin position="165"/>
        <end position="185"/>
    </location>
</feature>
<organism evidence="9 10">
    <name type="scientific">Kocuria tytonis</name>
    <dbReference type="NCBI Taxonomy" id="2054280"/>
    <lineage>
        <taxon>Bacteria</taxon>
        <taxon>Bacillati</taxon>
        <taxon>Actinomycetota</taxon>
        <taxon>Actinomycetes</taxon>
        <taxon>Micrococcales</taxon>
        <taxon>Micrococcaceae</taxon>
        <taxon>Kocuria</taxon>
    </lineage>
</organism>
<dbReference type="PANTHER" id="PTHR43057">
    <property type="entry name" value="ARSENITE EFFLUX TRANSPORTER"/>
    <property type="match status" value="1"/>
</dbReference>
<feature type="transmembrane region" description="Helical" evidence="8">
    <location>
        <begin position="99"/>
        <end position="119"/>
    </location>
</feature>
<gene>
    <name evidence="9" type="ORF">C1C97_002320</name>
</gene>
<dbReference type="AlphaFoldDB" id="A0A495AAU2"/>
<evidence type="ECO:0000313" key="9">
    <source>
        <dbReference type="EMBL" id="RKQ36514.1"/>
    </source>
</evidence>
<evidence type="ECO:0000256" key="3">
    <source>
        <dbReference type="ARBA" id="ARBA00022448"/>
    </source>
</evidence>
<dbReference type="RefSeq" id="WP_121029863.1">
    <property type="nucleotide sequence ID" value="NZ_PNJG02000001.1"/>
</dbReference>
<feature type="transmembrane region" description="Helical" evidence="8">
    <location>
        <begin position="261"/>
        <end position="284"/>
    </location>
</feature>
<dbReference type="Proteomes" id="UP000249516">
    <property type="component" value="Unassembled WGS sequence"/>
</dbReference>
<feature type="transmembrane region" description="Helical" evidence="8">
    <location>
        <begin position="290"/>
        <end position="310"/>
    </location>
</feature>